<dbReference type="AlphaFoldDB" id="A0A2T5J8N1"/>
<keyword evidence="1" id="KW-1133">Transmembrane helix</keyword>
<keyword evidence="1" id="KW-0472">Membrane</keyword>
<dbReference type="RefSeq" id="WP_107829301.1">
    <property type="nucleotide sequence ID" value="NZ_CP160205.1"/>
</dbReference>
<accession>A0A2T5J8N1</accession>
<reference evidence="2 3" key="1">
    <citation type="submission" date="2018-04" db="EMBL/GenBank/DDBJ databases">
        <title>Genomic Encyclopedia of Archaeal and Bacterial Type Strains, Phase II (KMG-II): from individual species to whole genera.</title>
        <authorList>
            <person name="Goeker M."/>
        </authorList>
    </citation>
    <scope>NUCLEOTIDE SEQUENCE [LARGE SCALE GENOMIC DNA]</scope>
    <source>
        <strain evidence="2 3">DSM 26809</strain>
    </source>
</reference>
<protein>
    <submittedName>
        <fullName evidence="2">Uncharacterized protein</fullName>
    </submittedName>
</protein>
<dbReference type="EMBL" id="QAOQ01000005">
    <property type="protein sequence ID" value="PTQ95810.1"/>
    <property type="molecule type" value="Genomic_DNA"/>
</dbReference>
<proteinExistence type="predicted"/>
<comment type="caution">
    <text evidence="2">The sequence shown here is derived from an EMBL/GenBank/DDBJ whole genome shotgun (WGS) entry which is preliminary data.</text>
</comment>
<evidence type="ECO:0000313" key="3">
    <source>
        <dbReference type="Proteomes" id="UP000244168"/>
    </source>
</evidence>
<keyword evidence="1" id="KW-0812">Transmembrane</keyword>
<organism evidence="2 3">
    <name type="scientific">Mucilaginibacter yixingensis</name>
    <dbReference type="NCBI Taxonomy" id="1295612"/>
    <lineage>
        <taxon>Bacteria</taxon>
        <taxon>Pseudomonadati</taxon>
        <taxon>Bacteroidota</taxon>
        <taxon>Sphingobacteriia</taxon>
        <taxon>Sphingobacteriales</taxon>
        <taxon>Sphingobacteriaceae</taxon>
        <taxon>Mucilaginibacter</taxon>
    </lineage>
</organism>
<name>A0A2T5J8N1_9SPHI</name>
<evidence type="ECO:0000313" key="2">
    <source>
        <dbReference type="EMBL" id="PTQ95810.1"/>
    </source>
</evidence>
<keyword evidence="3" id="KW-1185">Reference proteome</keyword>
<evidence type="ECO:0000256" key="1">
    <source>
        <dbReference type="SAM" id="Phobius"/>
    </source>
</evidence>
<sequence length="143" mass="16400">MKYRYETSIVFNASPDDVRQTILYELKERGYEIAEEKVDLIRFKIPSAFFYPNWKTEPALPEGFFQFSTKGDKPVLILSFIASYNYPLFILAVSVLYCIVVDIFALFLAGFMLITLFIDRSIKRNNARELLAKCVGSNGQASV</sequence>
<feature type="transmembrane region" description="Helical" evidence="1">
    <location>
        <begin position="88"/>
        <end position="118"/>
    </location>
</feature>
<dbReference type="Proteomes" id="UP000244168">
    <property type="component" value="Unassembled WGS sequence"/>
</dbReference>
<gene>
    <name evidence="2" type="ORF">C8P68_105320</name>
</gene>